<feature type="compositionally biased region" description="Low complexity" evidence="1">
    <location>
        <begin position="41"/>
        <end position="78"/>
    </location>
</feature>
<dbReference type="EMBL" id="JACCAA010000001">
    <property type="protein sequence ID" value="NYG58531.1"/>
    <property type="molecule type" value="Genomic_DNA"/>
</dbReference>
<keyword evidence="3" id="KW-1185">Reference proteome</keyword>
<protein>
    <recommendedName>
        <fullName evidence="4">Sensor domain-containing protein</fullName>
    </recommendedName>
</protein>
<evidence type="ECO:0000313" key="3">
    <source>
        <dbReference type="Proteomes" id="UP000540656"/>
    </source>
</evidence>
<reference evidence="2 3" key="1">
    <citation type="submission" date="2020-07" db="EMBL/GenBank/DDBJ databases">
        <title>Sequencing the genomes of 1000 actinobacteria strains.</title>
        <authorList>
            <person name="Klenk H.-P."/>
        </authorList>
    </citation>
    <scope>NUCLEOTIDE SEQUENCE [LARGE SCALE GENOMIC DNA]</scope>
    <source>
        <strain evidence="2 3">DSM 23819</strain>
    </source>
</reference>
<feature type="region of interest" description="Disordered" evidence="1">
    <location>
        <begin position="30"/>
        <end position="78"/>
    </location>
</feature>
<evidence type="ECO:0000256" key="1">
    <source>
        <dbReference type="SAM" id="MobiDB-lite"/>
    </source>
</evidence>
<sequence>MSSPLATRRAHPLPLALAGLGLAALLTGCGEYTGEEPSNVASDPSATASPSESPSESPTASESPSQSPTASESATASGPEGMLLTAEEMPGLSDATTWTEESTEPQGLEADGSSAVGACQLTPLHDIGATEAIQRTFSGPEGATATQVIATLADDKSVRQTHQVLVSWHDKCESTIEGSSVTELEEVTVPTGTAESYVVSYGSDAEASTWESVAINVSGTHISLVVIENQGMDYNYEKDKTPAVLAAKAVADKLS</sequence>
<proteinExistence type="predicted"/>
<dbReference type="RefSeq" id="WP_179501684.1">
    <property type="nucleotide sequence ID" value="NZ_JACCAA010000001.1"/>
</dbReference>
<name>A0A7Y9RZV1_9ACTN</name>
<evidence type="ECO:0000313" key="2">
    <source>
        <dbReference type="EMBL" id="NYG58531.1"/>
    </source>
</evidence>
<accession>A0A7Y9RZV1</accession>
<organism evidence="2 3">
    <name type="scientific">Nocardioides daedukensis</name>
    <dbReference type="NCBI Taxonomy" id="634462"/>
    <lineage>
        <taxon>Bacteria</taxon>
        <taxon>Bacillati</taxon>
        <taxon>Actinomycetota</taxon>
        <taxon>Actinomycetes</taxon>
        <taxon>Propionibacteriales</taxon>
        <taxon>Nocardioidaceae</taxon>
        <taxon>Nocardioides</taxon>
    </lineage>
</organism>
<dbReference type="Proteomes" id="UP000540656">
    <property type="component" value="Unassembled WGS sequence"/>
</dbReference>
<evidence type="ECO:0008006" key="4">
    <source>
        <dbReference type="Google" id="ProtNLM"/>
    </source>
</evidence>
<dbReference type="AlphaFoldDB" id="A0A7Y9RZV1"/>
<comment type="caution">
    <text evidence="2">The sequence shown here is derived from an EMBL/GenBank/DDBJ whole genome shotgun (WGS) entry which is preliminary data.</text>
</comment>
<gene>
    <name evidence="2" type="ORF">BJ980_001454</name>
</gene>